<dbReference type="Gene3D" id="2.30.170.20">
    <property type="entry name" value="Ribosomal protein L24e"/>
    <property type="match status" value="1"/>
</dbReference>
<dbReference type="Pfam" id="PF01246">
    <property type="entry name" value="Ribosomal_L24e"/>
    <property type="match status" value="1"/>
</dbReference>
<organism evidence="3 4">
    <name type="scientific">Triticum urartu</name>
    <name type="common">Red wild einkorn</name>
    <name type="synonym">Crithodium urartu</name>
    <dbReference type="NCBI Taxonomy" id="4572"/>
    <lineage>
        <taxon>Eukaryota</taxon>
        <taxon>Viridiplantae</taxon>
        <taxon>Streptophyta</taxon>
        <taxon>Embryophyta</taxon>
        <taxon>Tracheophyta</taxon>
        <taxon>Spermatophyta</taxon>
        <taxon>Magnoliopsida</taxon>
        <taxon>Liliopsida</taxon>
        <taxon>Poales</taxon>
        <taxon>Poaceae</taxon>
        <taxon>BOP clade</taxon>
        <taxon>Pooideae</taxon>
        <taxon>Triticodae</taxon>
        <taxon>Triticeae</taxon>
        <taxon>Triticinae</taxon>
        <taxon>Triticum</taxon>
    </lineage>
</organism>
<name>A0A8R7TXZ9_TRIUA</name>
<evidence type="ECO:0000259" key="2">
    <source>
        <dbReference type="Pfam" id="PF01246"/>
    </source>
</evidence>
<comment type="similarity">
    <text evidence="1">Belongs to the eukaryotic ribosomal protein eL24 family.</text>
</comment>
<dbReference type="EnsemblPlants" id="TuG1812G0300003760.01.T03">
    <property type="protein sequence ID" value="TuG1812G0300003760.01.T03"/>
    <property type="gene ID" value="TuG1812G0300003760.01"/>
</dbReference>
<sequence>MVLKTELCRFSGQKIYPGKGIRFIRSDSQVNFVMLRSLILLLNGLGHQY</sequence>
<dbReference type="AlphaFoldDB" id="A0A8R7TXZ9"/>
<dbReference type="InterPro" id="IPR023442">
    <property type="entry name" value="Ribosomal_eL24_CS"/>
</dbReference>
<gene>
    <name evidence="3" type="primary">LOC125545113</name>
</gene>
<dbReference type="PROSITE" id="PS01073">
    <property type="entry name" value="RIBOSOMAL_L24E"/>
    <property type="match status" value="1"/>
</dbReference>
<protein>
    <recommendedName>
        <fullName evidence="2">Large ribosomal subunit protein eL24-related N-terminal domain-containing protein</fullName>
    </recommendedName>
</protein>
<proteinExistence type="inferred from homology"/>
<dbReference type="InterPro" id="IPR038630">
    <property type="entry name" value="L24e/L24_sf"/>
</dbReference>
<evidence type="ECO:0000313" key="4">
    <source>
        <dbReference type="Proteomes" id="UP000015106"/>
    </source>
</evidence>
<keyword evidence="4" id="KW-1185">Reference proteome</keyword>
<evidence type="ECO:0000313" key="3">
    <source>
        <dbReference type="EnsemblPlants" id="TuG1812G0300003760.01.T03"/>
    </source>
</evidence>
<reference evidence="4" key="1">
    <citation type="journal article" date="2013" name="Nature">
        <title>Draft genome of the wheat A-genome progenitor Triticum urartu.</title>
        <authorList>
            <person name="Ling H.Q."/>
            <person name="Zhao S."/>
            <person name="Liu D."/>
            <person name="Wang J."/>
            <person name="Sun H."/>
            <person name="Zhang C."/>
            <person name="Fan H."/>
            <person name="Li D."/>
            <person name="Dong L."/>
            <person name="Tao Y."/>
            <person name="Gao C."/>
            <person name="Wu H."/>
            <person name="Li Y."/>
            <person name="Cui Y."/>
            <person name="Guo X."/>
            <person name="Zheng S."/>
            <person name="Wang B."/>
            <person name="Yu K."/>
            <person name="Liang Q."/>
            <person name="Yang W."/>
            <person name="Lou X."/>
            <person name="Chen J."/>
            <person name="Feng M."/>
            <person name="Jian J."/>
            <person name="Zhang X."/>
            <person name="Luo G."/>
            <person name="Jiang Y."/>
            <person name="Liu J."/>
            <person name="Wang Z."/>
            <person name="Sha Y."/>
            <person name="Zhang B."/>
            <person name="Wu H."/>
            <person name="Tang D."/>
            <person name="Shen Q."/>
            <person name="Xue P."/>
            <person name="Zou S."/>
            <person name="Wang X."/>
            <person name="Liu X."/>
            <person name="Wang F."/>
            <person name="Yang Y."/>
            <person name="An X."/>
            <person name="Dong Z."/>
            <person name="Zhang K."/>
            <person name="Zhang X."/>
            <person name="Luo M.C."/>
            <person name="Dvorak J."/>
            <person name="Tong Y."/>
            <person name="Wang J."/>
            <person name="Yang H."/>
            <person name="Li Z."/>
            <person name="Wang D."/>
            <person name="Zhang A."/>
            <person name="Wang J."/>
        </authorList>
    </citation>
    <scope>NUCLEOTIDE SEQUENCE</scope>
    <source>
        <strain evidence="4">cv. G1812</strain>
    </source>
</reference>
<dbReference type="InterPro" id="IPR000988">
    <property type="entry name" value="Ribosomal_eL24-rel_N"/>
</dbReference>
<accession>A0A8R7TXZ9</accession>
<dbReference type="Proteomes" id="UP000015106">
    <property type="component" value="Chromosome 3"/>
</dbReference>
<feature type="domain" description="Large ribosomal subunit protein eL24-related N-terminal" evidence="2">
    <location>
        <begin position="3"/>
        <end position="30"/>
    </location>
</feature>
<evidence type="ECO:0000256" key="1">
    <source>
        <dbReference type="ARBA" id="ARBA00005647"/>
    </source>
</evidence>
<reference evidence="3" key="3">
    <citation type="submission" date="2022-06" db="UniProtKB">
        <authorList>
            <consortium name="EnsemblPlants"/>
        </authorList>
    </citation>
    <scope>IDENTIFICATION</scope>
</reference>
<dbReference type="Gramene" id="TuG1812G0300003760.01.T03">
    <property type="protein sequence ID" value="TuG1812G0300003760.01.T03"/>
    <property type="gene ID" value="TuG1812G0300003760.01"/>
</dbReference>
<reference evidence="3" key="2">
    <citation type="submission" date="2018-03" db="EMBL/GenBank/DDBJ databases">
        <title>The Triticum urartu genome reveals the dynamic nature of wheat genome evolution.</title>
        <authorList>
            <person name="Ling H."/>
            <person name="Ma B."/>
            <person name="Shi X."/>
            <person name="Liu H."/>
            <person name="Dong L."/>
            <person name="Sun H."/>
            <person name="Cao Y."/>
            <person name="Gao Q."/>
            <person name="Zheng S."/>
            <person name="Li Y."/>
            <person name="Yu Y."/>
            <person name="Du H."/>
            <person name="Qi M."/>
            <person name="Li Y."/>
            <person name="Yu H."/>
            <person name="Cui Y."/>
            <person name="Wang N."/>
            <person name="Chen C."/>
            <person name="Wu H."/>
            <person name="Zhao Y."/>
            <person name="Zhang J."/>
            <person name="Li Y."/>
            <person name="Zhou W."/>
            <person name="Zhang B."/>
            <person name="Hu W."/>
            <person name="Eijk M."/>
            <person name="Tang J."/>
            <person name="Witsenboer H."/>
            <person name="Zhao S."/>
            <person name="Li Z."/>
            <person name="Zhang A."/>
            <person name="Wang D."/>
            <person name="Liang C."/>
        </authorList>
    </citation>
    <scope>NUCLEOTIDE SEQUENCE [LARGE SCALE GENOMIC DNA]</scope>
    <source>
        <strain evidence="3">cv. G1812</strain>
    </source>
</reference>
<dbReference type="SUPFAM" id="SSF57716">
    <property type="entry name" value="Glucocorticoid receptor-like (DNA-binding domain)"/>
    <property type="match status" value="1"/>
</dbReference>